<protein>
    <submittedName>
        <fullName evidence="1">Uncharacterized protein</fullName>
    </submittedName>
</protein>
<sequence length="37" mass="4501">MLFKFNSICKIIYDNYRYPLKYLDLRYGCPVCIFCIA</sequence>
<reference evidence="1 2" key="1">
    <citation type="submission" date="2009-12" db="EMBL/GenBank/DDBJ databases">
        <authorList>
            <person name="Shrivastava S."/>
            <person name="Madupu R."/>
            <person name="Durkin A.S."/>
            <person name="Torralba M."/>
            <person name="Methe B."/>
            <person name="Sutton G.G."/>
            <person name="Strausberg R.L."/>
            <person name="Nelson K.E."/>
        </authorList>
    </citation>
    <scope>NUCLEOTIDE SEQUENCE [LARGE SCALE GENOMIC DNA]</scope>
    <source>
        <strain evidence="1 2">W5455</strain>
    </source>
</reference>
<evidence type="ECO:0000313" key="2">
    <source>
        <dbReference type="Proteomes" id="UP000006462"/>
    </source>
</evidence>
<dbReference type="Proteomes" id="UP000006462">
    <property type="component" value="Unassembled WGS sequence"/>
</dbReference>
<dbReference type="EMBL" id="ADFP01000082">
    <property type="protein sequence ID" value="EFB90435.1"/>
    <property type="molecule type" value="Genomic_DNA"/>
</dbReference>
<proteinExistence type="predicted"/>
<keyword evidence="2" id="KW-1185">Reference proteome</keyword>
<evidence type="ECO:0000313" key="1">
    <source>
        <dbReference type="EMBL" id="EFB90435.1"/>
    </source>
</evidence>
<gene>
    <name evidence="1" type="ORF">HMPREF7215_1947</name>
</gene>
<name>A0ABM9ZU48_9BACT</name>
<comment type="caution">
    <text evidence="1">The sequence shown here is derived from an EMBL/GenBank/DDBJ whole genome shotgun (WGS) entry which is preliminary data.</text>
</comment>
<organism evidence="1 2">
    <name type="scientific">Pyramidobacter piscolens W5455</name>
    <dbReference type="NCBI Taxonomy" id="352165"/>
    <lineage>
        <taxon>Bacteria</taxon>
        <taxon>Thermotogati</taxon>
        <taxon>Synergistota</taxon>
        <taxon>Synergistia</taxon>
        <taxon>Synergistales</taxon>
        <taxon>Dethiosulfovibrionaceae</taxon>
        <taxon>Pyramidobacter</taxon>
    </lineage>
</organism>
<accession>A0ABM9ZU48</accession>